<comment type="caution">
    <text evidence="3">The sequence shown here is derived from an EMBL/GenBank/DDBJ whole genome shotgun (WGS) entry which is preliminary data.</text>
</comment>
<feature type="chain" id="PRO_5015619887" description="SH3 domain-containing protein" evidence="2">
    <location>
        <begin position="25"/>
        <end position="301"/>
    </location>
</feature>
<keyword evidence="2" id="KW-0732">Signal</keyword>
<gene>
    <name evidence="3" type="ORF">C7Y72_18200</name>
</gene>
<proteinExistence type="predicted"/>
<dbReference type="EMBL" id="PYYB01000003">
    <property type="protein sequence ID" value="PTL55577.1"/>
    <property type="molecule type" value="Genomic_DNA"/>
</dbReference>
<keyword evidence="4" id="KW-1185">Reference proteome</keyword>
<name>A0A2T4UDJ4_9ACTN</name>
<dbReference type="Proteomes" id="UP000240739">
    <property type="component" value="Unassembled WGS sequence"/>
</dbReference>
<evidence type="ECO:0008006" key="5">
    <source>
        <dbReference type="Google" id="ProtNLM"/>
    </source>
</evidence>
<evidence type="ECO:0000313" key="4">
    <source>
        <dbReference type="Proteomes" id="UP000240739"/>
    </source>
</evidence>
<evidence type="ECO:0000313" key="3">
    <source>
        <dbReference type="EMBL" id="PTL55577.1"/>
    </source>
</evidence>
<feature type="signal peptide" evidence="2">
    <location>
        <begin position="1"/>
        <end position="24"/>
    </location>
</feature>
<accession>A0A2T4UDJ4</accession>
<organism evidence="3 4">
    <name type="scientific">Paraconexibacter algicola</name>
    <dbReference type="NCBI Taxonomy" id="2133960"/>
    <lineage>
        <taxon>Bacteria</taxon>
        <taxon>Bacillati</taxon>
        <taxon>Actinomycetota</taxon>
        <taxon>Thermoleophilia</taxon>
        <taxon>Solirubrobacterales</taxon>
        <taxon>Paraconexibacteraceae</taxon>
        <taxon>Paraconexibacter</taxon>
    </lineage>
</organism>
<reference evidence="3 4" key="1">
    <citation type="submission" date="2018-03" db="EMBL/GenBank/DDBJ databases">
        <title>Aquarubrobacter algicola gen. nov., sp. nov., a novel actinobacterium isolated from shallow eutrophic lake during the end of cyanobacterial harmful algal blooms.</title>
        <authorList>
            <person name="Chun S.J."/>
        </authorList>
    </citation>
    <scope>NUCLEOTIDE SEQUENCE [LARGE SCALE GENOMIC DNA]</scope>
    <source>
        <strain evidence="3 4">Seoho-28</strain>
    </source>
</reference>
<protein>
    <recommendedName>
        <fullName evidence="5">SH3 domain-containing protein</fullName>
    </recommendedName>
</protein>
<dbReference type="OrthoDB" id="514320at2"/>
<dbReference type="RefSeq" id="WP_107570620.1">
    <property type="nucleotide sequence ID" value="NZ_PYYB01000003.1"/>
</dbReference>
<evidence type="ECO:0000256" key="2">
    <source>
        <dbReference type="SAM" id="SignalP"/>
    </source>
</evidence>
<sequence>MRRLLLAPLLSLLALGLLAGPASAAKVRALKPWAASNTYLVKADADGRVAPKLEPRAKVDWVRKGQWVKIACQTSGQAAYGSTLWVKIGRYYVPDQLLKTYSDGRLAGAPECGPGPNLNSPQLGQAPELDDNPGGYGSYSQTYDLGTRFKSWTYSEMVGVLKNDFSRYFPFKGCGKRIYGGKRCELEAPGPNGPVRVTKIARNGFQLISLAGHPEGAGRSITFRFRQYCSVTSDYLYCDYKYLLVDAWGPVSKASILGPINANTVAKHYWTNFSENIRNRYPKCPKGKAWIASKQYCGIIV</sequence>
<feature type="region of interest" description="Disordered" evidence="1">
    <location>
        <begin position="109"/>
        <end position="131"/>
    </location>
</feature>
<dbReference type="AlphaFoldDB" id="A0A2T4UDJ4"/>
<evidence type="ECO:0000256" key="1">
    <source>
        <dbReference type="SAM" id="MobiDB-lite"/>
    </source>
</evidence>